<evidence type="ECO:0000256" key="1">
    <source>
        <dbReference type="SAM" id="Coils"/>
    </source>
</evidence>
<evidence type="ECO:0000313" key="5">
    <source>
        <dbReference type="EMBL" id="UOM50429.1"/>
    </source>
</evidence>
<evidence type="ECO:0000256" key="2">
    <source>
        <dbReference type="SAM" id="MobiDB-lite"/>
    </source>
</evidence>
<feature type="region of interest" description="Disordered" evidence="2">
    <location>
        <begin position="218"/>
        <end position="237"/>
    </location>
</feature>
<feature type="coiled-coil region" evidence="1">
    <location>
        <begin position="361"/>
        <end position="388"/>
    </location>
</feature>
<sequence>MRKTEIVLVILILLLPVFFSIGCTTAKEIELDKHTQRVEQIDIEKNVDSLKSPIPETIEKSPAIVNETPLTEEPIITEVAINAPIPEGNDRSVHSIDSEIPTVSELNRDMEATILNSQDTYLDEPAVLIESPVSTPIVVESVGETGSKSEPVNLNTNSTENTIDFGQALPPPEGQKVRMVMPIEILYLLVLVVIILLVFFLRKTRLLKHHLQYEQNKSGSLKHQLETEQNKSGSLEQRLQTEQDRILKLGITDLESAQVKQRQIKDEIARIETELVHLQDERVSLKTEKGELDDTCSKLEKRLESQKLKLVRFKELYSAVEHAVNRFHTTEIPSVFYKPLTEQDKVDLDSMAPSVMLTLNYMNYQELRKEFRENHKQLEALFAEYEQRYTTKANKAIYKLMVISLSSELQNILYNLKYEKLDNALLQVQALISKYLVIATDGNQSIVGTMRRFIGELEHLFENAVRIEYEYYIKREQARQEQLALRQQMREEAEERKRLEEQRKQIAFEESKYKAEIEKVREQLDSEPEDSSKRVEIIAKLEELNIHLGQVEEKKDEIIKLQNGKAGNVYIISNLGSFGDHVFKVGMTRRLDPQERVDELGSASVPFKFDVHSFIFSEDAVGLENELHKRLHSRRMNKVNLRKEFFDITLDELEALVNEINPTAEFNRTMLAEDYKISISIGNQDLPLSDTDSDFQNQDDEEELEAIV</sequence>
<dbReference type="EMBL" id="CP094929">
    <property type="protein sequence ID" value="UOM50429.1"/>
    <property type="molecule type" value="Genomic_DNA"/>
</dbReference>
<feature type="region of interest" description="Disordered" evidence="2">
    <location>
        <begin position="144"/>
        <end position="169"/>
    </location>
</feature>
<dbReference type="PROSITE" id="PS51257">
    <property type="entry name" value="PROKAR_LIPOPROTEIN"/>
    <property type="match status" value="1"/>
</dbReference>
<keyword evidence="3" id="KW-1133">Transmembrane helix</keyword>
<evidence type="ECO:0000256" key="3">
    <source>
        <dbReference type="SAM" id="Phobius"/>
    </source>
</evidence>
<keyword evidence="6" id="KW-1185">Reference proteome</keyword>
<dbReference type="SMART" id="SM00974">
    <property type="entry name" value="T5orf172"/>
    <property type="match status" value="1"/>
</dbReference>
<feature type="compositionally biased region" description="Polar residues" evidence="2">
    <location>
        <begin position="144"/>
        <end position="164"/>
    </location>
</feature>
<feature type="domain" description="Bacteriophage T5 Orf172 DNA-binding" evidence="4">
    <location>
        <begin position="577"/>
        <end position="660"/>
    </location>
</feature>
<gene>
    <name evidence="5" type="ORF">MUG09_12780</name>
</gene>
<dbReference type="Pfam" id="PF13455">
    <property type="entry name" value="MUG113"/>
    <property type="match status" value="1"/>
</dbReference>
<dbReference type="RefSeq" id="WP_244771820.1">
    <property type="nucleotide sequence ID" value="NZ_CP094929.1"/>
</dbReference>
<accession>A0ABY4D8N5</accession>
<reference evidence="6" key="1">
    <citation type="journal article" date="2024" name="J Bioinform Genom">
        <title>Complete genome sequence of the type strain bacterium Sphaerochaeta associata GLS2t (VKM B-2742)t.</title>
        <authorList>
            <person name="Troshina O.Y."/>
            <person name="Tepeeva A.N."/>
            <person name="Arzamasceva V.O."/>
            <person name="Whitman W.B."/>
            <person name="Varghese N."/>
            <person name="Shapiro N."/>
            <person name="Woyke T."/>
            <person name="Kripides N.C."/>
            <person name="Vasilenko O.V."/>
        </authorList>
    </citation>
    <scope>NUCLEOTIDE SEQUENCE [LARGE SCALE GENOMIC DNA]</scope>
    <source>
        <strain evidence="6">GLS2T</strain>
    </source>
</reference>
<evidence type="ECO:0000259" key="4">
    <source>
        <dbReference type="SMART" id="SM00974"/>
    </source>
</evidence>
<feature type="transmembrane region" description="Helical" evidence="3">
    <location>
        <begin position="179"/>
        <end position="201"/>
    </location>
</feature>
<keyword evidence="3" id="KW-0472">Membrane</keyword>
<keyword evidence="3" id="KW-0812">Transmembrane</keyword>
<protein>
    <submittedName>
        <fullName evidence="5">GIY-YIG nuclease family protein</fullName>
    </submittedName>
</protein>
<organism evidence="5 6">
    <name type="scientific">Sphaerochaeta associata</name>
    <dbReference type="NCBI Taxonomy" id="1129264"/>
    <lineage>
        <taxon>Bacteria</taxon>
        <taxon>Pseudomonadati</taxon>
        <taxon>Spirochaetota</taxon>
        <taxon>Spirochaetia</taxon>
        <taxon>Spirochaetales</taxon>
        <taxon>Sphaerochaetaceae</taxon>
        <taxon>Sphaerochaeta</taxon>
    </lineage>
</organism>
<name>A0ABY4D8N5_9SPIR</name>
<dbReference type="InterPro" id="IPR018306">
    <property type="entry name" value="Phage_T5_Orf172_DNA-bd"/>
</dbReference>
<proteinExistence type="predicted"/>
<dbReference type="Proteomes" id="UP000829708">
    <property type="component" value="Chromosome"/>
</dbReference>
<evidence type="ECO:0000313" key="6">
    <source>
        <dbReference type="Proteomes" id="UP000829708"/>
    </source>
</evidence>
<feature type="coiled-coil region" evidence="1">
    <location>
        <begin position="475"/>
        <end position="561"/>
    </location>
</feature>
<keyword evidence="1" id="KW-0175">Coiled coil</keyword>